<dbReference type="GO" id="GO:0170057">
    <property type="term" value="F:RNA ligase (GTP) activity"/>
    <property type="evidence" value="ECO:0007669"/>
    <property type="project" value="UniProtKB-EC"/>
</dbReference>
<evidence type="ECO:0000256" key="1">
    <source>
        <dbReference type="ARBA" id="ARBA00012726"/>
    </source>
</evidence>
<keyword evidence="5" id="KW-0692">RNA repair</keyword>
<evidence type="ECO:0000256" key="11">
    <source>
        <dbReference type="PIRSR" id="PIRSR601233-3"/>
    </source>
</evidence>
<dbReference type="Gene3D" id="3.90.1860.10">
    <property type="entry name" value="tRNA-splicing ligase RtcB"/>
    <property type="match status" value="1"/>
</dbReference>
<dbReference type="SUPFAM" id="SSF103365">
    <property type="entry name" value="Hypothetical protein PH1602"/>
    <property type="match status" value="1"/>
</dbReference>
<dbReference type="InterPro" id="IPR052915">
    <property type="entry name" value="RtcB-like"/>
</dbReference>
<feature type="active site" description="GMP-histidine intermediate" evidence="9">
    <location>
        <position position="312"/>
    </location>
</feature>
<organism evidence="12">
    <name type="scientific">uncultured Aureispira sp</name>
    <dbReference type="NCBI Taxonomy" id="1331704"/>
    <lineage>
        <taxon>Bacteria</taxon>
        <taxon>Pseudomonadati</taxon>
        <taxon>Bacteroidota</taxon>
        <taxon>Saprospiria</taxon>
        <taxon>Saprospirales</taxon>
        <taxon>Saprospiraceae</taxon>
        <taxon>Aureispira</taxon>
        <taxon>environmental samples</taxon>
    </lineage>
</organism>
<accession>A0A6S6U6Z9</accession>
<feature type="binding site" evidence="10">
    <location>
        <position position="295"/>
    </location>
    <ligand>
        <name>GMP</name>
        <dbReference type="ChEBI" id="CHEBI:58115"/>
    </ligand>
</feature>
<evidence type="ECO:0000256" key="8">
    <source>
        <dbReference type="ARBA" id="ARBA00047746"/>
    </source>
</evidence>
<keyword evidence="4 10" id="KW-0547">Nucleotide-binding</keyword>
<evidence type="ECO:0000256" key="2">
    <source>
        <dbReference type="ARBA" id="ARBA00022598"/>
    </source>
</evidence>
<comment type="cofactor">
    <cofactor evidence="11">
        <name>Mn(2+)</name>
        <dbReference type="ChEBI" id="CHEBI:29035"/>
    </cofactor>
    <text evidence="11">Binds 2 manganese ions per subunit.</text>
</comment>
<feature type="binding site" evidence="10">
    <location>
        <position position="385"/>
    </location>
    <ligand>
        <name>GMP</name>
        <dbReference type="ChEBI" id="CHEBI:58115"/>
    </ligand>
</feature>
<dbReference type="GO" id="GO:0006396">
    <property type="term" value="P:RNA processing"/>
    <property type="evidence" value="ECO:0007669"/>
    <property type="project" value="InterPro"/>
</dbReference>
<name>A0A6S6U6Z9_9BACT</name>
<dbReference type="InterPro" id="IPR036025">
    <property type="entry name" value="RtcB-like_sf"/>
</dbReference>
<evidence type="ECO:0000256" key="3">
    <source>
        <dbReference type="ARBA" id="ARBA00022723"/>
    </source>
</evidence>
<dbReference type="InterPro" id="IPR001233">
    <property type="entry name" value="RtcB"/>
</dbReference>
<dbReference type="Pfam" id="PF01139">
    <property type="entry name" value="RtcB"/>
    <property type="match status" value="2"/>
</dbReference>
<dbReference type="GO" id="GO:0030145">
    <property type="term" value="F:manganese ion binding"/>
    <property type="evidence" value="ECO:0007669"/>
    <property type="project" value="TreeGrafter"/>
</dbReference>
<reference evidence="12" key="1">
    <citation type="submission" date="2020-01" db="EMBL/GenBank/DDBJ databases">
        <authorList>
            <person name="Meier V. D."/>
            <person name="Meier V D."/>
        </authorList>
    </citation>
    <scope>NUCLEOTIDE SEQUENCE</scope>
    <source>
        <strain evidence="12">HLG_WM_MAG_10</strain>
    </source>
</reference>
<proteinExistence type="predicted"/>
<dbReference type="EMBL" id="CACVAQ010000346">
    <property type="protein sequence ID" value="CAA6824553.1"/>
    <property type="molecule type" value="Genomic_DNA"/>
</dbReference>
<keyword evidence="2" id="KW-0436">Ligase</keyword>
<comment type="catalytic activity">
    <reaction evidence="8">
        <text>a 3'-end 3'-phospho-ribonucleotide-RNA + a 5'-end dephospho-ribonucleoside-RNA + GTP = a ribonucleotidyl-ribonucleotide-RNA + GMP + diphosphate</text>
        <dbReference type="Rhea" id="RHEA:68076"/>
        <dbReference type="Rhea" id="RHEA-COMP:10463"/>
        <dbReference type="Rhea" id="RHEA-COMP:13936"/>
        <dbReference type="Rhea" id="RHEA-COMP:17355"/>
        <dbReference type="ChEBI" id="CHEBI:33019"/>
        <dbReference type="ChEBI" id="CHEBI:37565"/>
        <dbReference type="ChEBI" id="CHEBI:58115"/>
        <dbReference type="ChEBI" id="CHEBI:83062"/>
        <dbReference type="ChEBI" id="CHEBI:138284"/>
        <dbReference type="ChEBI" id="CHEBI:173118"/>
        <dbReference type="EC" id="6.5.1.8"/>
    </reaction>
</comment>
<dbReference type="EC" id="6.5.1.8" evidence="1"/>
<evidence type="ECO:0000313" key="12">
    <source>
        <dbReference type="EMBL" id="CAA6824553.1"/>
    </source>
</evidence>
<gene>
    <name evidence="12" type="ORF">HELGO_WM48625</name>
</gene>
<sequence>MKKVVSTEKKPIKLWLTDLEDGALAQAKNLANLPFAFKHIPIMPDSHQGYGMPIGSILATKGVVVPNAVGVDIGCGMCAMRTSLKSVSKEDLKKTLAIARTLIPLGFNWHEEPQEEALMPKGHEDLQVVARGYAKGKKQLGTLGGGNHFIEIQQGSDGYIWIMIHSGSRALGYTVANHYNKVAIKLNELYHSEVTKKMELAFLPIKTPEAKNYIAEMNYCIEYAFANRKLMMTRMTNALTEVVGAFDSGEIINKSHNFAAWEQHFGESVLVHRKGATRAYKDEFGMIPGSQGTSSYIVKGLGNPESFMSCSHGAGRKMGRKQAQRELNLAHEIELLNKKGVVHAIRHASDLDEATGAYKDIDIVMENQKDLAEVVVELTPLAVLKG</sequence>
<evidence type="ECO:0000256" key="4">
    <source>
        <dbReference type="ARBA" id="ARBA00022741"/>
    </source>
</evidence>
<feature type="binding site" evidence="11">
    <location>
        <position position="148"/>
    </location>
    <ligand>
        <name>Mn(2+)</name>
        <dbReference type="ChEBI" id="CHEBI:29035"/>
        <label>1</label>
    </ligand>
</feature>
<dbReference type="AlphaFoldDB" id="A0A6S6U6Z9"/>
<evidence type="ECO:0000256" key="6">
    <source>
        <dbReference type="ARBA" id="ARBA00023134"/>
    </source>
</evidence>
<feature type="binding site" evidence="11">
    <location>
        <position position="72"/>
    </location>
    <ligand>
        <name>Mn(2+)</name>
        <dbReference type="ChEBI" id="CHEBI:29035"/>
        <label>1</label>
    </ligand>
</feature>
<feature type="binding site" evidence="11">
    <location>
        <position position="165"/>
    </location>
    <ligand>
        <name>Mn(2+)</name>
        <dbReference type="ChEBI" id="CHEBI:29035"/>
        <label>2</label>
    </ligand>
</feature>
<dbReference type="GO" id="GO:0006281">
    <property type="term" value="P:DNA repair"/>
    <property type="evidence" value="ECO:0007669"/>
    <property type="project" value="TreeGrafter"/>
</dbReference>
<keyword evidence="3 11" id="KW-0479">Metal-binding</keyword>
<feature type="binding site" evidence="10">
    <location>
        <begin position="256"/>
        <end position="257"/>
    </location>
    <ligand>
        <name>GMP</name>
        <dbReference type="ChEBI" id="CHEBI:58115"/>
    </ligand>
</feature>
<dbReference type="GO" id="GO:0003909">
    <property type="term" value="F:DNA ligase activity"/>
    <property type="evidence" value="ECO:0007669"/>
    <property type="project" value="TreeGrafter"/>
</dbReference>
<keyword evidence="6 10" id="KW-0342">GTP-binding</keyword>
<protein>
    <recommendedName>
        <fullName evidence="1">3'-phosphate/5'-hydroxy nucleic acid ligase</fullName>
        <ecNumber evidence="1">6.5.1.8</ecNumber>
    </recommendedName>
</protein>
<dbReference type="GO" id="GO:0005525">
    <property type="term" value="F:GTP binding"/>
    <property type="evidence" value="ECO:0007669"/>
    <property type="project" value="UniProtKB-KW"/>
</dbReference>
<feature type="binding site" evidence="10">
    <location>
        <begin position="312"/>
        <end position="315"/>
    </location>
    <ligand>
        <name>GMP</name>
        <dbReference type="ChEBI" id="CHEBI:58115"/>
    </ligand>
</feature>
<feature type="binding site" evidence="10">
    <location>
        <begin position="147"/>
        <end position="151"/>
    </location>
    <ligand>
        <name>GMP</name>
        <dbReference type="ChEBI" id="CHEBI:58115"/>
    </ligand>
</feature>
<keyword evidence="7 11" id="KW-0464">Manganese</keyword>
<evidence type="ECO:0000256" key="9">
    <source>
        <dbReference type="PIRSR" id="PIRSR601233-1"/>
    </source>
</evidence>
<dbReference type="PANTHER" id="PTHR43749:SF2">
    <property type="entry name" value="RNA-SPLICING LIGASE RTCB"/>
    <property type="match status" value="1"/>
</dbReference>
<evidence type="ECO:0000256" key="10">
    <source>
        <dbReference type="PIRSR" id="PIRSR601233-2"/>
    </source>
</evidence>
<evidence type="ECO:0000256" key="7">
    <source>
        <dbReference type="ARBA" id="ARBA00023211"/>
    </source>
</evidence>
<dbReference type="PANTHER" id="PTHR43749">
    <property type="entry name" value="RNA-SPLICING LIGASE RTCB"/>
    <property type="match status" value="1"/>
</dbReference>
<dbReference type="GO" id="GO:0042245">
    <property type="term" value="P:RNA repair"/>
    <property type="evidence" value="ECO:0007669"/>
    <property type="project" value="UniProtKB-KW"/>
</dbReference>
<feature type="binding site" evidence="11">
    <location>
        <position position="256"/>
    </location>
    <ligand>
        <name>Mn(2+)</name>
        <dbReference type="ChEBI" id="CHEBI:29035"/>
        <label>2</label>
    </ligand>
</feature>
<evidence type="ECO:0000256" key="5">
    <source>
        <dbReference type="ARBA" id="ARBA00022800"/>
    </source>
</evidence>